<evidence type="ECO:0000313" key="4">
    <source>
        <dbReference type="Proteomes" id="UP000029003"/>
    </source>
</evidence>
<dbReference type="InterPro" id="IPR014544">
    <property type="entry name" value="UCP028408"/>
</dbReference>
<reference evidence="3 4" key="1">
    <citation type="submission" date="2014-03" db="EMBL/GenBank/DDBJ databases">
        <title>Genomics of Bifidobacteria.</title>
        <authorList>
            <person name="Ventura M."/>
            <person name="Milani C."/>
            <person name="Lugli G.A."/>
        </authorList>
    </citation>
    <scope>NUCLEOTIDE SEQUENCE [LARGE SCALE GENOMIC DNA]</scope>
    <source>
        <strain evidence="3 4">LMG 21395</strain>
    </source>
</reference>
<dbReference type="EMBL" id="JGZT01000001">
    <property type="protein sequence ID" value="KFJ04871.1"/>
    <property type="molecule type" value="Genomic_DNA"/>
</dbReference>
<evidence type="ECO:0008006" key="5">
    <source>
        <dbReference type="Google" id="ProtNLM"/>
    </source>
</evidence>
<dbReference type="OrthoDB" id="322908at2"/>
<accession>A0A087EAS0</accession>
<dbReference type="RefSeq" id="WP_029576995.1">
    <property type="nucleotide sequence ID" value="NZ_JGZT01000001.1"/>
</dbReference>
<comment type="caution">
    <text evidence="3">The sequence shown here is derived from an EMBL/GenBank/DDBJ whole genome shotgun (WGS) entry which is preliminary data.</text>
</comment>
<dbReference type="Proteomes" id="UP000029003">
    <property type="component" value="Unassembled WGS sequence"/>
</dbReference>
<feature type="domain" description="Wadjet protein JetD C-terminal" evidence="1">
    <location>
        <begin position="201"/>
        <end position="401"/>
    </location>
</feature>
<feature type="domain" description="DUF3322" evidence="2">
    <location>
        <begin position="18"/>
        <end position="190"/>
    </location>
</feature>
<evidence type="ECO:0000259" key="2">
    <source>
        <dbReference type="Pfam" id="PF11795"/>
    </source>
</evidence>
<dbReference type="AlphaFoldDB" id="A0A087EAS0"/>
<evidence type="ECO:0000313" key="3">
    <source>
        <dbReference type="EMBL" id="KFJ04871.1"/>
    </source>
</evidence>
<evidence type="ECO:0000259" key="1">
    <source>
        <dbReference type="Pfam" id="PF09983"/>
    </source>
</evidence>
<organism evidence="3 4">
    <name type="scientific">Bifidobacterium thermacidophilum subsp. thermacidophilum</name>
    <dbReference type="NCBI Taxonomy" id="79262"/>
    <lineage>
        <taxon>Bacteria</taxon>
        <taxon>Bacillati</taxon>
        <taxon>Actinomycetota</taxon>
        <taxon>Actinomycetes</taxon>
        <taxon>Bifidobacteriales</taxon>
        <taxon>Bifidobacteriaceae</taxon>
        <taxon>Bifidobacterium</taxon>
    </lineage>
</organism>
<dbReference type="PIRSF" id="PIRSF028408">
    <property type="entry name" value="UCP028408"/>
    <property type="match status" value="1"/>
</dbReference>
<proteinExistence type="predicted"/>
<dbReference type="InterPro" id="IPR024537">
    <property type="entry name" value="DUF3322"/>
</dbReference>
<dbReference type="Pfam" id="PF09983">
    <property type="entry name" value="JetD_C"/>
    <property type="match status" value="1"/>
</dbReference>
<dbReference type="InterPro" id="IPR024534">
    <property type="entry name" value="JetD_C"/>
</dbReference>
<dbReference type="Pfam" id="PF11795">
    <property type="entry name" value="DUF3322"/>
    <property type="match status" value="1"/>
</dbReference>
<name>A0A087EAS0_9BIFI</name>
<gene>
    <name evidence="3" type="ORF">THER5_1677</name>
</gene>
<protein>
    <recommendedName>
        <fullName evidence="5">Wadjet protein JetD C-terminal domain-containing protein</fullName>
    </recommendedName>
</protein>
<sequence>MTGIRARGVNARTAPMEIRDAVTRYLQRRRYDAEPRWPLVFSVRWPDQRTLTAQAPDWHRANNALREWAQRQGCPVTNKHRLMVTPVELIDTVSVADEQTALRIADRASARHYHKARQRINLLADECSIPRDTAASVAKMLDDESDVDITLVIRAAQFFGAHDATGLTPRQVPLAGFSAKWLDQTHRRNVICTLCGKDSLGLSDRPPELRMRWLDPAYSDEPEMMITRPWRPGGERDIRYVIIVENKDTYQSMPDIAHGLCVWGAGKAILASIALLLPWLTTARPDDGDDSSPQVVYWGDMDADGLEILDAVRHTGVRCKSLFMDLEAYQRYSWFGTNLTSTSTPLTSREPKATPTLDFGERELYLLTCGEAVGQSDESGLSDGPTHLRVEQERIPLIDAADALRSLGWPIAANNDKETQ</sequence>